<evidence type="ECO:0000256" key="3">
    <source>
        <dbReference type="PIRSR" id="PIRSR000097-2"/>
    </source>
</evidence>
<dbReference type="Gene3D" id="3.20.20.100">
    <property type="entry name" value="NADP-dependent oxidoreductase domain"/>
    <property type="match status" value="1"/>
</dbReference>
<feature type="domain" description="NADP-dependent oxidoreductase" evidence="5">
    <location>
        <begin position="23"/>
        <end position="293"/>
    </location>
</feature>
<dbReference type="VEuPathDB" id="FungiDB:TRICI_004934"/>
<dbReference type="Proteomes" id="UP000761534">
    <property type="component" value="Unassembled WGS sequence"/>
</dbReference>
<protein>
    <recommendedName>
        <fullName evidence="5">NADP-dependent oxidoreductase domain-containing protein</fullName>
    </recommendedName>
</protein>
<dbReference type="EMBL" id="SWFS01000376">
    <property type="protein sequence ID" value="KAA8907643.1"/>
    <property type="molecule type" value="Genomic_DNA"/>
</dbReference>
<comment type="caution">
    <text evidence="6">The sequence shown here is derived from an EMBL/GenBank/DDBJ whole genome shotgun (WGS) entry which is preliminary data.</text>
</comment>
<feature type="active site" description="Proton donor" evidence="2">
    <location>
        <position position="56"/>
    </location>
</feature>
<dbReference type="InterPro" id="IPR023210">
    <property type="entry name" value="NADP_OxRdtase_dom"/>
</dbReference>
<reference evidence="6" key="1">
    <citation type="journal article" date="2019" name="G3 (Bethesda)">
        <title>Genome Assemblies of Two Rare Opportunistic Yeast Pathogens: Diutina rugosa (syn. Candida rugosa) and Trichomonascus ciferrii (syn. Candida ciferrii).</title>
        <authorList>
            <person name="Mixao V."/>
            <person name="Saus E."/>
            <person name="Hansen A.P."/>
            <person name="Lass-Florl C."/>
            <person name="Gabaldon T."/>
        </authorList>
    </citation>
    <scope>NUCLEOTIDE SEQUENCE</scope>
    <source>
        <strain evidence="6">CBS 4856</strain>
    </source>
</reference>
<dbReference type="GO" id="GO:0016616">
    <property type="term" value="F:oxidoreductase activity, acting on the CH-OH group of donors, NAD or NADP as acceptor"/>
    <property type="evidence" value="ECO:0007669"/>
    <property type="project" value="UniProtKB-ARBA"/>
</dbReference>
<gene>
    <name evidence="6" type="ORF">TRICI_004934</name>
</gene>
<dbReference type="Pfam" id="PF00248">
    <property type="entry name" value="Aldo_ket_red"/>
    <property type="match status" value="1"/>
</dbReference>
<evidence type="ECO:0000256" key="2">
    <source>
        <dbReference type="PIRSR" id="PIRSR000097-1"/>
    </source>
</evidence>
<dbReference type="InterPro" id="IPR036812">
    <property type="entry name" value="NAD(P)_OxRdtase_dom_sf"/>
</dbReference>
<keyword evidence="7" id="KW-1185">Reference proteome</keyword>
<evidence type="ECO:0000256" key="1">
    <source>
        <dbReference type="ARBA" id="ARBA00023002"/>
    </source>
</evidence>
<evidence type="ECO:0000259" key="5">
    <source>
        <dbReference type="Pfam" id="PF00248"/>
    </source>
</evidence>
<dbReference type="InterPro" id="IPR018170">
    <property type="entry name" value="Aldo/ket_reductase_CS"/>
</dbReference>
<dbReference type="OrthoDB" id="416253at2759"/>
<evidence type="ECO:0000256" key="4">
    <source>
        <dbReference type="PIRSR" id="PIRSR000097-3"/>
    </source>
</evidence>
<feature type="site" description="Lowers pKa of active site Tyr" evidence="4">
    <location>
        <position position="81"/>
    </location>
</feature>
<organism evidence="6 7">
    <name type="scientific">Trichomonascus ciferrii</name>
    <dbReference type="NCBI Taxonomy" id="44093"/>
    <lineage>
        <taxon>Eukaryota</taxon>
        <taxon>Fungi</taxon>
        <taxon>Dikarya</taxon>
        <taxon>Ascomycota</taxon>
        <taxon>Saccharomycotina</taxon>
        <taxon>Dipodascomycetes</taxon>
        <taxon>Dipodascales</taxon>
        <taxon>Trichomonascaceae</taxon>
        <taxon>Trichomonascus</taxon>
        <taxon>Trichomonascus ciferrii complex</taxon>
    </lineage>
</organism>
<dbReference type="PANTHER" id="PTHR11732">
    <property type="entry name" value="ALDO/KETO REDUCTASE"/>
    <property type="match status" value="1"/>
</dbReference>
<dbReference type="PRINTS" id="PR00069">
    <property type="entry name" value="ALDKETRDTASE"/>
</dbReference>
<dbReference type="FunFam" id="3.20.20.100:FF:000002">
    <property type="entry name" value="2,5-diketo-D-gluconic acid reductase A"/>
    <property type="match status" value="1"/>
</dbReference>
<evidence type="ECO:0000313" key="7">
    <source>
        <dbReference type="Proteomes" id="UP000761534"/>
    </source>
</evidence>
<dbReference type="PROSITE" id="PS00798">
    <property type="entry name" value="ALDOKETO_REDUCTASE_1"/>
    <property type="match status" value="1"/>
</dbReference>
<proteinExistence type="predicted"/>
<dbReference type="PIRSF" id="PIRSF000097">
    <property type="entry name" value="AKR"/>
    <property type="match status" value="1"/>
</dbReference>
<evidence type="ECO:0000313" key="6">
    <source>
        <dbReference type="EMBL" id="KAA8907643.1"/>
    </source>
</evidence>
<feature type="binding site" evidence="3">
    <location>
        <position position="112"/>
    </location>
    <ligand>
        <name>substrate</name>
    </ligand>
</feature>
<sequence>MATTKYSQSCVFTLQTGAKVPGVGLGTWLSTGQAAYDAVMTALKTGYRHIDTAWIYGNEQEVGRAIRDSGVKREELFVTTKLWNTFHRDPATNLDQSLKMLGLDYVDLYLMHWPTPWRSSIGEVTKADDREDKIFPKHDDGSFDFDTSWDFVKTWEQMQKISKDKAKAIGVSNFSTKQIEQLLDSPTTTVTPAVNQVELHPYLPQDKLINFCSSKGILVEAYSPLGHDKNSGFEGEQIIKRLREKYSIATTQLLISWALWRGTPVLPKSSDPSHVVKNFETVQLTDEDGKAIYNLIQTRKRFNNPPWNTGDNLFHDGEKN</sequence>
<name>A0A642UXH4_9ASCO</name>
<accession>A0A642UXH4</accession>
<dbReference type="AlphaFoldDB" id="A0A642UXH4"/>
<keyword evidence="1" id="KW-0560">Oxidoreductase</keyword>
<dbReference type="SUPFAM" id="SSF51430">
    <property type="entry name" value="NAD(P)-linked oxidoreductase"/>
    <property type="match status" value="1"/>
</dbReference>
<dbReference type="InterPro" id="IPR020471">
    <property type="entry name" value="AKR"/>
</dbReference>